<comment type="caution">
    <text evidence="2">The sequence shown here is derived from an EMBL/GenBank/DDBJ whole genome shotgun (WGS) entry which is preliminary data.</text>
</comment>
<dbReference type="InterPro" id="IPR014710">
    <property type="entry name" value="RmlC-like_jellyroll"/>
</dbReference>
<protein>
    <submittedName>
        <fullName evidence="2">Cupin domain-containing protein</fullName>
    </submittedName>
</protein>
<dbReference type="EMBL" id="JBHSJF010000008">
    <property type="protein sequence ID" value="MFC5069938.1"/>
    <property type="molecule type" value="Genomic_DNA"/>
</dbReference>
<dbReference type="SUPFAM" id="SSF51182">
    <property type="entry name" value="RmlC-like cupins"/>
    <property type="match status" value="1"/>
</dbReference>
<dbReference type="InterPro" id="IPR011051">
    <property type="entry name" value="RmlC_Cupin_sf"/>
</dbReference>
<name>A0ABV9Z4L6_9HYPH</name>
<dbReference type="InterPro" id="IPR025979">
    <property type="entry name" value="ChrR-like_cupin_dom"/>
</dbReference>
<dbReference type="RefSeq" id="WP_114958502.1">
    <property type="nucleotide sequence ID" value="NZ_JBHSJF010000008.1"/>
</dbReference>
<feature type="domain" description="ChrR-like cupin" evidence="1">
    <location>
        <begin position="16"/>
        <end position="102"/>
    </location>
</feature>
<evidence type="ECO:0000259" key="1">
    <source>
        <dbReference type="Pfam" id="PF12973"/>
    </source>
</evidence>
<reference evidence="3" key="1">
    <citation type="journal article" date="2019" name="Int. J. Syst. Evol. Microbiol.">
        <title>The Global Catalogue of Microorganisms (GCM) 10K type strain sequencing project: providing services to taxonomists for standard genome sequencing and annotation.</title>
        <authorList>
            <consortium name="The Broad Institute Genomics Platform"/>
            <consortium name="The Broad Institute Genome Sequencing Center for Infectious Disease"/>
            <person name="Wu L."/>
            <person name="Ma J."/>
        </authorList>
    </citation>
    <scope>NUCLEOTIDE SEQUENCE [LARGE SCALE GENOMIC DNA]</scope>
    <source>
        <strain evidence="3">CGMCC 1.16444</strain>
    </source>
</reference>
<evidence type="ECO:0000313" key="2">
    <source>
        <dbReference type="EMBL" id="MFC5069938.1"/>
    </source>
</evidence>
<sequence length="117" mass="12884">MIDPLLLGDLIDGGWKKLDFQPFHPGVTIHPLYGSGDGPAAAILRYEENARVPYHEHTGFEHVLILDGSQSDERGRYDKGSLTINPPGTSHDVWSDEGCVALLIWERPVRIIASGPL</sequence>
<proteinExistence type="predicted"/>
<keyword evidence="3" id="KW-1185">Reference proteome</keyword>
<organism evidence="2 3">
    <name type="scientific">Flaviflagellibacter deserti</name>
    <dbReference type="NCBI Taxonomy" id="2267266"/>
    <lineage>
        <taxon>Bacteria</taxon>
        <taxon>Pseudomonadati</taxon>
        <taxon>Pseudomonadota</taxon>
        <taxon>Alphaproteobacteria</taxon>
        <taxon>Hyphomicrobiales</taxon>
        <taxon>Flaviflagellibacter</taxon>
    </lineage>
</organism>
<evidence type="ECO:0000313" key="3">
    <source>
        <dbReference type="Proteomes" id="UP001595796"/>
    </source>
</evidence>
<dbReference type="Proteomes" id="UP001595796">
    <property type="component" value="Unassembled WGS sequence"/>
</dbReference>
<dbReference type="Pfam" id="PF12973">
    <property type="entry name" value="Cupin_7"/>
    <property type="match status" value="1"/>
</dbReference>
<gene>
    <name evidence="2" type="ORF">ACFPFW_18135</name>
</gene>
<accession>A0ABV9Z4L6</accession>
<dbReference type="Gene3D" id="2.60.120.10">
    <property type="entry name" value="Jelly Rolls"/>
    <property type="match status" value="1"/>
</dbReference>